<feature type="region of interest" description="Disordered" evidence="11">
    <location>
        <begin position="101"/>
        <end position="124"/>
    </location>
</feature>
<keyword evidence="9" id="KW-0391">Immunity</keyword>
<evidence type="ECO:0000256" key="4">
    <source>
        <dbReference type="ARBA" id="ARBA00022737"/>
    </source>
</evidence>
<feature type="domain" description="CARD" evidence="12">
    <location>
        <begin position="28"/>
        <end position="100"/>
    </location>
</feature>
<evidence type="ECO:0000256" key="7">
    <source>
        <dbReference type="ARBA" id="ARBA00022840"/>
    </source>
</evidence>
<dbReference type="GO" id="GO:0006954">
    <property type="term" value="P:inflammatory response"/>
    <property type="evidence" value="ECO:0007669"/>
    <property type="project" value="UniProtKB-KW"/>
</dbReference>
<dbReference type="InterPro" id="IPR041267">
    <property type="entry name" value="NLRP_HD2"/>
</dbReference>
<accession>A0A8C4ZCX6</accession>
<dbReference type="GO" id="GO:0061702">
    <property type="term" value="C:canonical inflammasome complex"/>
    <property type="evidence" value="ECO:0007669"/>
    <property type="project" value="UniProtKB-SubCell"/>
</dbReference>
<dbReference type="InterPro" id="IPR027417">
    <property type="entry name" value="P-loop_NTPase"/>
</dbReference>
<evidence type="ECO:0000256" key="3">
    <source>
        <dbReference type="ARBA" id="ARBA00022588"/>
    </source>
</evidence>
<evidence type="ECO:0000256" key="6">
    <source>
        <dbReference type="ARBA" id="ARBA00022801"/>
    </source>
</evidence>
<keyword evidence="7" id="KW-0067">ATP-binding</keyword>
<evidence type="ECO:0000256" key="1">
    <source>
        <dbReference type="ARBA" id="ARBA00004496"/>
    </source>
</evidence>
<proteinExistence type="predicted"/>
<dbReference type="AlphaFoldDB" id="A0A8C4ZCX6"/>
<name>A0A8C4ZCX6_GADMO</name>
<evidence type="ECO:0000313" key="14">
    <source>
        <dbReference type="Ensembl" id="ENSGMOP00000011293.2"/>
    </source>
</evidence>
<dbReference type="InterPro" id="IPR001315">
    <property type="entry name" value="CARD"/>
</dbReference>
<evidence type="ECO:0000313" key="15">
    <source>
        <dbReference type="Proteomes" id="UP000694546"/>
    </source>
</evidence>
<dbReference type="GeneTree" id="ENSGT01150000286911"/>
<protein>
    <recommendedName>
        <fullName evidence="16">NACHT, LRR and PYD domains-containing protein 3-like</fullName>
    </recommendedName>
</protein>
<keyword evidence="15" id="KW-1185">Reference proteome</keyword>
<dbReference type="CDD" id="cd01671">
    <property type="entry name" value="CARD"/>
    <property type="match status" value="1"/>
</dbReference>
<keyword evidence="8" id="KW-0832">Ubl conjugation</keyword>
<evidence type="ECO:0000256" key="2">
    <source>
        <dbReference type="ARBA" id="ARBA00022490"/>
    </source>
</evidence>
<dbReference type="OMA" id="HQGLENK"/>
<evidence type="ECO:0000256" key="9">
    <source>
        <dbReference type="ARBA" id="ARBA00022859"/>
    </source>
</evidence>
<evidence type="ECO:0000256" key="5">
    <source>
        <dbReference type="ARBA" id="ARBA00022741"/>
    </source>
</evidence>
<dbReference type="Ensembl" id="ENSGMOT00000011597.2">
    <property type="protein sequence ID" value="ENSGMOP00000011293.2"/>
    <property type="gene ID" value="ENSGMOG00000010553.2"/>
</dbReference>
<dbReference type="PANTHER" id="PTHR45690">
    <property type="entry name" value="NACHT, LRR AND PYD DOMAINS-CONTAINING PROTEIN 12"/>
    <property type="match status" value="1"/>
</dbReference>
<reference evidence="14" key="1">
    <citation type="submission" date="2025-08" db="UniProtKB">
        <authorList>
            <consortium name="Ensembl"/>
        </authorList>
    </citation>
    <scope>IDENTIFICATION</scope>
</reference>
<keyword evidence="5" id="KW-0547">Nucleotide-binding</keyword>
<feature type="domain" description="NACHT" evidence="13">
    <location>
        <begin position="179"/>
        <end position="313"/>
    </location>
</feature>
<dbReference type="Pfam" id="PF17779">
    <property type="entry name" value="WHD_NOD2"/>
    <property type="match status" value="1"/>
</dbReference>
<dbReference type="GO" id="GO:0045087">
    <property type="term" value="P:innate immune response"/>
    <property type="evidence" value="ECO:0007669"/>
    <property type="project" value="UniProtKB-KW"/>
</dbReference>
<dbReference type="InterPro" id="IPR050637">
    <property type="entry name" value="NLRP_innate_immun_reg"/>
</dbReference>
<dbReference type="PROSITE" id="PS50209">
    <property type="entry name" value="CARD"/>
    <property type="match status" value="1"/>
</dbReference>
<dbReference type="SUPFAM" id="SSF52540">
    <property type="entry name" value="P-loop containing nucleoside triphosphate hydrolases"/>
    <property type="match status" value="1"/>
</dbReference>
<evidence type="ECO:0000256" key="8">
    <source>
        <dbReference type="ARBA" id="ARBA00022843"/>
    </source>
</evidence>
<evidence type="ECO:0000259" key="12">
    <source>
        <dbReference type="PROSITE" id="PS50209"/>
    </source>
</evidence>
<comment type="subcellular location">
    <subcellularLocation>
        <location evidence="1">Cytoplasm</location>
    </subcellularLocation>
</comment>
<organism evidence="14 15">
    <name type="scientific">Gadus morhua</name>
    <name type="common">Atlantic cod</name>
    <dbReference type="NCBI Taxonomy" id="8049"/>
    <lineage>
        <taxon>Eukaryota</taxon>
        <taxon>Metazoa</taxon>
        <taxon>Chordata</taxon>
        <taxon>Craniata</taxon>
        <taxon>Vertebrata</taxon>
        <taxon>Euteleostomi</taxon>
        <taxon>Actinopterygii</taxon>
        <taxon>Neopterygii</taxon>
        <taxon>Teleostei</taxon>
        <taxon>Neoteleostei</taxon>
        <taxon>Acanthomorphata</taxon>
        <taxon>Zeiogadaria</taxon>
        <taxon>Gadariae</taxon>
        <taxon>Gadiformes</taxon>
        <taxon>Gadoidei</taxon>
        <taxon>Gadidae</taxon>
        <taxon>Gadus</taxon>
    </lineage>
</organism>
<dbReference type="InterPro" id="IPR007111">
    <property type="entry name" value="NACHT_NTPase"/>
</dbReference>
<sequence>MQVPGYSLDNKMKYIPSTTRVSYFHKVHLIRLKRVSLVDTLEGRIDALLDVLLSREVFNRDDREDVLCQPGPRARVRKVLDILECKGEEAVNTFLSVVDQPETPSSAVGKSKDQPPSLGYNQMKQKHREVLRRRSESMLYYNTRHGEKILFSDQYVNLLLVNGHQDQLFSTANGARPVKKILVTGVAGIGKTILVQKLLLDFGNNKESLGFDFIIHMTFRDLNLVNKPVNLRELVLRKNRHLAKELDNILANDDKLLIIFDGFDEFRHYRRCDVDTFVCEPDDYGEMEEVFTSLMLGELLPNTAIILTSRPTAIGHIPVGCVDRFVLIAGFSLDEIQDFFCRYFQDEGLAEQLFRVVRENELMLTLCYIPAFCYIICCILKESKDFAGDNPRTMTDIYVQYLVALLRTHTQERAKASGAVQGTCGGEQLSDAVLQLARLAFFKLMDQQTLFYASDKDVATLEGCPLASTFLDKMVAQEPGCTEDVYSFAHLTVQEFFAAVYCAMTDQPLPDVLQQDSSAAEDTLKGHLDLFSRFLSGILSERNTKLLARQVGLSCDEGKAEAYRQRTVSNLNHLCENGTHILNSLHCLFEQQDPSLGQEVRAQALRLNVSDESFNLHSVYFGPLSLFLNLRGFLNNRDKYSNDSFFRVGENALDMDTIQVIAEVLQQSDCFTHLG</sequence>
<keyword evidence="3" id="KW-0399">Innate immunity</keyword>
<keyword evidence="10" id="KW-0395">Inflammatory response</keyword>
<evidence type="ECO:0000259" key="13">
    <source>
        <dbReference type="PROSITE" id="PS50837"/>
    </source>
</evidence>
<dbReference type="KEGG" id="gmh:115529267"/>
<dbReference type="SUPFAM" id="SSF47986">
    <property type="entry name" value="DEATH domain"/>
    <property type="match status" value="1"/>
</dbReference>
<evidence type="ECO:0008006" key="16">
    <source>
        <dbReference type="Google" id="ProtNLM"/>
    </source>
</evidence>
<dbReference type="GO" id="GO:0042981">
    <property type="term" value="P:regulation of apoptotic process"/>
    <property type="evidence" value="ECO:0007669"/>
    <property type="project" value="InterPro"/>
</dbReference>
<evidence type="ECO:0000256" key="10">
    <source>
        <dbReference type="ARBA" id="ARBA00023198"/>
    </source>
</evidence>
<dbReference type="InterPro" id="IPR041075">
    <property type="entry name" value="NOD1/2_WH"/>
</dbReference>
<keyword evidence="4" id="KW-0677">Repeat</keyword>
<dbReference type="PROSITE" id="PS50837">
    <property type="entry name" value="NACHT"/>
    <property type="match status" value="1"/>
</dbReference>
<dbReference type="Gene3D" id="1.10.533.10">
    <property type="entry name" value="Death Domain, Fas"/>
    <property type="match status" value="1"/>
</dbReference>
<dbReference type="PANTHER" id="PTHR45690:SF19">
    <property type="entry name" value="NACHT, LRR AND PYD DOMAINS-CONTAINING PROTEIN 3"/>
    <property type="match status" value="1"/>
</dbReference>
<dbReference type="Pfam" id="PF17776">
    <property type="entry name" value="NLRC4_HD2"/>
    <property type="match status" value="1"/>
</dbReference>
<keyword evidence="6" id="KW-0378">Hydrolase</keyword>
<evidence type="ECO:0000256" key="11">
    <source>
        <dbReference type="SAM" id="MobiDB-lite"/>
    </source>
</evidence>
<dbReference type="GO" id="GO:0005524">
    <property type="term" value="F:ATP binding"/>
    <property type="evidence" value="ECO:0007669"/>
    <property type="project" value="UniProtKB-KW"/>
</dbReference>
<dbReference type="Pfam" id="PF00619">
    <property type="entry name" value="CARD"/>
    <property type="match status" value="1"/>
</dbReference>
<dbReference type="Proteomes" id="UP000694546">
    <property type="component" value="Chromosome 17"/>
</dbReference>
<dbReference type="InterPro" id="IPR011029">
    <property type="entry name" value="DEATH-like_dom_sf"/>
</dbReference>
<dbReference type="Pfam" id="PF05729">
    <property type="entry name" value="NACHT"/>
    <property type="match status" value="1"/>
</dbReference>
<keyword evidence="2" id="KW-0963">Cytoplasm</keyword>
<reference evidence="14" key="2">
    <citation type="submission" date="2025-09" db="UniProtKB">
        <authorList>
            <consortium name="Ensembl"/>
        </authorList>
    </citation>
    <scope>IDENTIFICATION</scope>
</reference>
<dbReference type="Gene3D" id="3.40.50.300">
    <property type="entry name" value="P-loop containing nucleotide triphosphate hydrolases"/>
    <property type="match status" value="1"/>
</dbReference>